<proteinExistence type="evidence at transcript level"/>
<dbReference type="GO" id="GO:0045324">
    <property type="term" value="P:late endosome to vacuole transport"/>
    <property type="evidence" value="ECO:0007669"/>
    <property type="project" value="TreeGrafter"/>
</dbReference>
<dbReference type="GO" id="GO:0034272">
    <property type="term" value="C:phosphatidylinositol 3-kinase complex, class III, type II"/>
    <property type="evidence" value="ECO:0007669"/>
    <property type="project" value="TreeGrafter"/>
</dbReference>
<dbReference type="GO" id="GO:0043548">
    <property type="term" value="F:phosphatidylinositol 3-kinase binding"/>
    <property type="evidence" value="ECO:0007669"/>
    <property type="project" value="TreeGrafter"/>
</dbReference>
<dbReference type="PANTHER" id="PTHR12768:SF4">
    <property type="entry name" value="BECLIN-1"/>
    <property type="match status" value="1"/>
</dbReference>
<dbReference type="GO" id="GO:0006995">
    <property type="term" value="P:cellular response to nitrogen starvation"/>
    <property type="evidence" value="ECO:0007669"/>
    <property type="project" value="TreeGrafter"/>
</dbReference>
<dbReference type="Pfam" id="PF17675">
    <property type="entry name" value="APG6_N"/>
    <property type="match status" value="1"/>
</dbReference>
<accession>A0A4Y7NI90</accession>
<dbReference type="InterPro" id="IPR041691">
    <property type="entry name" value="Atg6/beclin_CC"/>
</dbReference>
<evidence type="ECO:0000259" key="4">
    <source>
        <dbReference type="Pfam" id="PF04111"/>
    </source>
</evidence>
<dbReference type="InterPro" id="IPR038274">
    <property type="entry name" value="Atg6/Beclin_C_sf"/>
</dbReference>
<dbReference type="EMBL" id="LR023322">
    <property type="protein sequence ID" value="SVE92941.1"/>
    <property type="molecule type" value="mRNA"/>
</dbReference>
<evidence type="ECO:0000313" key="6">
    <source>
        <dbReference type="EMBL" id="SVE92941.1"/>
    </source>
</evidence>
<keyword evidence="2 3" id="KW-0175">Coiled coil</keyword>
<dbReference type="GO" id="GO:0000423">
    <property type="term" value="P:mitophagy"/>
    <property type="evidence" value="ECO:0007669"/>
    <property type="project" value="TreeGrafter"/>
</dbReference>
<dbReference type="FunFam" id="1.10.418.40:FF:000001">
    <property type="entry name" value="beclin-1 isoform X1"/>
    <property type="match status" value="1"/>
</dbReference>
<evidence type="ECO:0000256" key="2">
    <source>
        <dbReference type="ARBA" id="ARBA00023054"/>
    </source>
</evidence>
<feature type="coiled-coil region" evidence="3">
    <location>
        <begin position="145"/>
        <end position="223"/>
    </location>
</feature>
<gene>
    <name evidence="6" type="primary">EOG090X048D</name>
</gene>
<dbReference type="PANTHER" id="PTHR12768">
    <property type="entry name" value="BECLIN 1"/>
    <property type="match status" value="1"/>
</dbReference>
<dbReference type="GO" id="GO:0034271">
    <property type="term" value="C:phosphatidylinositol 3-kinase complex, class III, type I"/>
    <property type="evidence" value="ECO:0007669"/>
    <property type="project" value="TreeGrafter"/>
</dbReference>
<dbReference type="GO" id="GO:0000407">
    <property type="term" value="C:phagophore assembly site"/>
    <property type="evidence" value="ECO:0007669"/>
    <property type="project" value="TreeGrafter"/>
</dbReference>
<organism evidence="6">
    <name type="scientific">Moina brachiata</name>
    <dbReference type="NCBI Taxonomy" id="675436"/>
    <lineage>
        <taxon>Eukaryota</taxon>
        <taxon>Metazoa</taxon>
        <taxon>Ecdysozoa</taxon>
        <taxon>Arthropoda</taxon>
        <taxon>Crustacea</taxon>
        <taxon>Branchiopoda</taxon>
        <taxon>Diplostraca</taxon>
        <taxon>Cladocera</taxon>
        <taxon>Anomopoda</taxon>
        <taxon>Moinidae</taxon>
        <taxon>Moina</taxon>
    </lineage>
</organism>
<dbReference type="AlphaFoldDB" id="A0A4Y7NI90"/>
<reference evidence="6" key="1">
    <citation type="submission" date="2018-08" db="EMBL/GenBank/DDBJ databases">
        <authorList>
            <person name="Cornetti L."/>
        </authorList>
    </citation>
    <scope>NUCLEOTIDE SEQUENCE</scope>
    <source>
        <strain evidence="6">DE-FRO-2-1</strain>
    </source>
</reference>
<evidence type="ECO:0000259" key="5">
    <source>
        <dbReference type="Pfam" id="PF17675"/>
    </source>
</evidence>
<feature type="domain" description="Atg6 BARA" evidence="4">
    <location>
        <begin position="269"/>
        <end position="453"/>
    </location>
</feature>
<dbReference type="InterPro" id="IPR040455">
    <property type="entry name" value="Atg6_BARA"/>
</dbReference>
<comment type="similarity">
    <text evidence="1">Belongs to the beclin family.</text>
</comment>
<dbReference type="GO" id="GO:0030674">
    <property type="term" value="F:protein-macromolecule adaptor activity"/>
    <property type="evidence" value="ECO:0007669"/>
    <property type="project" value="TreeGrafter"/>
</dbReference>
<protein>
    <submittedName>
        <fullName evidence="6">EOG090X048D</fullName>
    </submittedName>
</protein>
<dbReference type="Gene3D" id="1.10.418.40">
    <property type="entry name" value="Autophagy protein 6/Beclin 1"/>
    <property type="match status" value="1"/>
</dbReference>
<feature type="domain" description="Atg6/beclin coiled-coil" evidence="5">
    <location>
        <begin position="135"/>
        <end position="264"/>
    </location>
</feature>
<dbReference type="InterPro" id="IPR007243">
    <property type="entry name" value="Atg6/Beclin"/>
</dbReference>
<sequence>MKTNRMFSCKNTSPKVANCSTSLINDDSALHQLHSGVFSKAPASLTIGALPDGMGSVIGRVVWRSVLLKVDEHSLAELNICLLPKHKITLNQGFTLIDKSQFPRESTQSGHLSYHLQKSIELFDLVSSTSDIDHPLCDECADTLVNMLQHQLSSAEDESKEYKQYLNKLTKEGNLDVTTNTLPAMERELSSLQLQEKELESELQQLIEQQKELQKQIQLEHNESLVCKDNEENYRRILAAQTHQQWKVKDEILSYDCHLNFVQHSLNQLKYTNAFNASFHLWHNGHFGTINGLRLGRLPSVPIEWTEINAAWGQAVVLLSAMARKVNIVFKRYKLVPFGCQSCIEDMIEGKILPLYGSGGFRFLWDAKFDNGMVAFLDCLQQFQLEVENTKTFDDDNSRLNFQFPYRMERGRIEDKSTRQWYSIKIQFNSEEHWTKALKFMLTNLKWGVAWIAAQSSLPEINPAPLTTTA</sequence>
<name>A0A4Y7NI90_9CRUS</name>
<evidence type="ECO:0000256" key="1">
    <source>
        <dbReference type="ARBA" id="ARBA00005965"/>
    </source>
</evidence>
<dbReference type="Pfam" id="PF04111">
    <property type="entry name" value="APG6"/>
    <property type="match status" value="1"/>
</dbReference>
<evidence type="ECO:0000256" key="3">
    <source>
        <dbReference type="SAM" id="Coils"/>
    </source>
</evidence>
<dbReference type="GO" id="GO:0000045">
    <property type="term" value="P:autophagosome assembly"/>
    <property type="evidence" value="ECO:0007669"/>
    <property type="project" value="TreeGrafter"/>
</dbReference>